<dbReference type="OrthoDB" id="277961at2759"/>
<keyword evidence="5" id="KW-0698">rRNA processing</keyword>
<keyword evidence="6" id="KW-0175">Coiled coil</keyword>
<evidence type="ECO:0000256" key="1">
    <source>
        <dbReference type="ARBA" id="ARBA00004090"/>
    </source>
</evidence>
<feature type="compositionally biased region" description="Basic residues" evidence="8">
    <location>
        <begin position="138"/>
        <end position="154"/>
    </location>
</feature>
<keyword evidence="7" id="KW-0539">Nucleus</keyword>
<evidence type="ECO:0000256" key="2">
    <source>
        <dbReference type="ARBA" id="ARBA00004604"/>
    </source>
</evidence>
<evidence type="ECO:0000256" key="7">
    <source>
        <dbReference type="ARBA" id="ARBA00023242"/>
    </source>
</evidence>
<dbReference type="InterPro" id="IPR005579">
    <property type="entry name" value="Cgr1-like"/>
</dbReference>
<feature type="region of interest" description="Disordered" evidence="8">
    <location>
        <begin position="17"/>
        <end position="66"/>
    </location>
</feature>
<reference evidence="10" key="1">
    <citation type="submission" date="2016-10" db="EMBL/GenBank/DDBJ databases">
        <authorList>
            <person name="Jeantristanb JTB J.-T."/>
            <person name="Ricardo R."/>
        </authorList>
    </citation>
    <scope>NUCLEOTIDE SEQUENCE [LARGE SCALE GENOMIC DNA]</scope>
</reference>
<organism evidence="9 10">
    <name type="scientific">Microbotryum saponariae</name>
    <dbReference type="NCBI Taxonomy" id="289078"/>
    <lineage>
        <taxon>Eukaryota</taxon>
        <taxon>Fungi</taxon>
        <taxon>Dikarya</taxon>
        <taxon>Basidiomycota</taxon>
        <taxon>Pucciniomycotina</taxon>
        <taxon>Microbotryomycetes</taxon>
        <taxon>Microbotryales</taxon>
        <taxon>Microbotryaceae</taxon>
        <taxon>Microbotryum</taxon>
    </lineage>
</organism>
<dbReference type="EMBL" id="FMWP01000014">
    <property type="protein sequence ID" value="SCZ90947.1"/>
    <property type="molecule type" value="Genomic_DNA"/>
</dbReference>
<keyword evidence="4" id="KW-0690">Ribosome biogenesis</keyword>
<proteinExistence type="inferred from homology"/>
<protein>
    <submittedName>
        <fullName evidence="9">BZ3500_MvSof-1268-A1-R1_Chr1-3g02410 protein</fullName>
    </submittedName>
</protein>
<feature type="region of interest" description="Disordered" evidence="8">
    <location>
        <begin position="98"/>
        <end position="117"/>
    </location>
</feature>
<evidence type="ECO:0000256" key="8">
    <source>
        <dbReference type="SAM" id="MobiDB-lite"/>
    </source>
</evidence>
<dbReference type="Pfam" id="PF03879">
    <property type="entry name" value="Cgr1"/>
    <property type="match status" value="1"/>
</dbReference>
<name>A0A2X0KET3_9BASI</name>
<evidence type="ECO:0000256" key="4">
    <source>
        <dbReference type="ARBA" id="ARBA00022517"/>
    </source>
</evidence>
<dbReference type="GO" id="GO:0006364">
    <property type="term" value="P:rRNA processing"/>
    <property type="evidence" value="ECO:0007669"/>
    <property type="project" value="UniProtKB-KW"/>
</dbReference>
<evidence type="ECO:0000313" key="10">
    <source>
        <dbReference type="Proteomes" id="UP000249723"/>
    </source>
</evidence>
<sequence>MVPLPVWEDRPVDSWKTVPSTVSTSPTEPLPAQPFIKNVSGKAWKQPRPQATVRGQGKGAGNKRWSERLDERKKMDGVKRLAKEMQDEKKAEIERKRTITKERQDKAKEKLRLEEMAKRRSRKLIRYRNRVAQMSAKKLQRMQKRLGRTKKVNH</sequence>
<feature type="compositionally biased region" description="Low complexity" evidence="8">
    <location>
        <begin position="17"/>
        <end position="27"/>
    </location>
</feature>
<comment type="function">
    <text evidence="1">Involved in nucleolar integrity and required for processing of the pre-rRNA for the 60S ribosome subunit.</text>
</comment>
<accession>A0A2X0KET3</accession>
<keyword evidence="10" id="KW-1185">Reference proteome</keyword>
<dbReference type="AlphaFoldDB" id="A0A2X0KET3"/>
<dbReference type="GO" id="GO:0005730">
    <property type="term" value="C:nucleolus"/>
    <property type="evidence" value="ECO:0007669"/>
    <property type="project" value="UniProtKB-SubCell"/>
</dbReference>
<feature type="region of interest" description="Disordered" evidence="8">
    <location>
        <begin position="131"/>
        <end position="154"/>
    </location>
</feature>
<comment type="similarity">
    <text evidence="3">Belongs to the CGR1 family.</text>
</comment>
<evidence type="ECO:0000256" key="5">
    <source>
        <dbReference type="ARBA" id="ARBA00022552"/>
    </source>
</evidence>
<gene>
    <name evidence="9" type="ORF">BZ3500_MVSOF-1268-A1-R1_CHR1-3G02410</name>
</gene>
<evidence type="ECO:0000313" key="9">
    <source>
        <dbReference type="EMBL" id="SCZ90947.1"/>
    </source>
</evidence>
<comment type="subcellular location">
    <subcellularLocation>
        <location evidence="2">Nucleus</location>
        <location evidence="2">Nucleolus</location>
    </subcellularLocation>
</comment>
<evidence type="ECO:0000256" key="3">
    <source>
        <dbReference type="ARBA" id="ARBA00007869"/>
    </source>
</evidence>
<evidence type="ECO:0000256" key="6">
    <source>
        <dbReference type="ARBA" id="ARBA00023054"/>
    </source>
</evidence>
<dbReference type="Proteomes" id="UP000249723">
    <property type="component" value="Unassembled WGS sequence"/>
</dbReference>